<feature type="compositionally biased region" description="Basic and acidic residues" evidence="1">
    <location>
        <begin position="604"/>
        <end position="613"/>
    </location>
</feature>
<dbReference type="AlphaFoldDB" id="A0A6J4HXS6"/>
<name>A0A6J4HXS6_9PROT</name>
<feature type="region of interest" description="Disordered" evidence="1">
    <location>
        <begin position="473"/>
        <end position="559"/>
    </location>
</feature>
<organism evidence="2">
    <name type="scientific">uncultured Acetobacteraceae bacterium</name>
    <dbReference type="NCBI Taxonomy" id="169975"/>
    <lineage>
        <taxon>Bacteria</taxon>
        <taxon>Pseudomonadati</taxon>
        <taxon>Pseudomonadota</taxon>
        <taxon>Alphaproteobacteria</taxon>
        <taxon>Acetobacterales</taxon>
        <taxon>Acetobacteraceae</taxon>
        <taxon>environmental samples</taxon>
    </lineage>
</organism>
<feature type="compositionally biased region" description="Low complexity" evidence="1">
    <location>
        <begin position="261"/>
        <end position="274"/>
    </location>
</feature>
<proteinExistence type="predicted"/>
<feature type="compositionally biased region" description="Gly residues" evidence="1">
    <location>
        <begin position="523"/>
        <end position="535"/>
    </location>
</feature>
<feature type="non-terminal residue" evidence="2">
    <location>
        <position position="1"/>
    </location>
</feature>
<dbReference type="EMBL" id="CADCTG010000128">
    <property type="protein sequence ID" value="CAA9237046.1"/>
    <property type="molecule type" value="Genomic_DNA"/>
</dbReference>
<feature type="region of interest" description="Disordered" evidence="1">
    <location>
        <begin position="602"/>
        <end position="630"/>
    </location>
</feature>
<feature type="region of interest" description="Disordered" evidence="1">
    <location>
        <begin position="1"/>
        <end position="39"/>
    </location>
</feature>
<feature type="compositionally biased region" description="Basic residues" evidence="1">
    <location>
        <begin position="537"/>
        <end position="547"/>
    </location>
</feature>
<feature type="non-terminal residue" evidence="2">
    <location>
        <position position="630"/>
    </location>
</feature>
<feature type="compositionally biased region" description="Low complexity" evidence="1">
    <location>
        <begin position="287"/>
        <end position="298"/>
    </location>
</feature>
<protein>
    <submittedName>
        <fullName evidence="2">Kup system potassium uptake protein</fullName>
    </submittedName>
</protein>
<feature type="compositionally biased region" description="Basic residues" evidence="1">
    <location>
        <begin position="1"/>
        <end position="10"/>
    </location>
</feature>
<feature type="compositionally biased region" description="Basic residues" evidence="1">
    <location>
        <begin position="22"/>
        <end position="34"/>
    </location>
</feature>
<feature type="region of interest" description="Disordered" evidence="1">
    <location>
        <begin position="52"/>
        <end position="105"/>
    </location>
</feature>
<sequence>ERPQHRRRRPQQAGEPVPDARRARRRLRRHRHQPALRPPRVPAALLRRRRGARGDLRHPVPHHLVAAADGDGKVRLHRAPRRQPRRRRGAGPDGAGAARGPYASGPLARFHARHRGGGAVLRRRRHHPGHLRAFGGGRAEGHLARLRGGGGTAVRRGAGRSVPLPIPRHLQNGRGVRAGDGALVLHPRPARGSPDRFDAGGIGRRVAPPRRALRRGPPLRRLHRVGLRRAGGDRGGGALRRHGPLRPAADRARLDRLRAAGAGAELPGARGAAAVRPQGDGEPLLPPGARMAPPAAGDPGDGGHHHRLAVHDLGRLLHRPAMRATRFPAAPRRPAHQRNGRGADLPAADQLRPAAGRADPGGVLPHLRQPCRGLRHRRDRHLRLHELPRRPGVPPAVRLVRAAGGRGVRAAHGARPRLLHLQRAQDPGRRLGAGGAGRRPVHADAHMEAGARTALHPLPPGQPAAEILPRAAAAVPHRAGARHRRVHDGAGGLRARRAPAQPQAQQGPARAGDLRHRAQRGRAAGGRGAPAGGAGARARHPPRHRPVRLPGKPQHPARAGILAGGRRQLPAHAGELLPRPRNPGAGRGAQDVALAAVGVPGDGAQRRAGDRILPHPLGPGGGAGRPGGHL</sequence>
<evidence type="ECO:0000313" key="2">
    <source>
        <dbReference type="EMBL" id="CAA9237046.1"/>
    </source>
</evidence>
<accession>A0A6J4HXS6</accession>
<evidence type="ECO:0000256" key="1">
    <source>
        <dbReference type="SAM" id="MobiDB-lite"/>
    </source>
</evidence>
<feature type="region of interest" description="Disordered" evidence="1">
    <location>
        <begin position="148"/>
        <end position="175"/>
    </location>
</feature>
<feature type="region of interest" description="Disordered" evidence="1">
    <location>
        <begin position="261"/>
        <end position="302"/>
    </location>
</feature>
<reference evidence="2" key="1">
    <citation type="submission" date="2020-02" db="EMBL/GenBank/DDBJ databases">
        <authorList>
            <person name="Meier V. D."/>
        </authorList>
    </citation>
    <scope>NUCLEOTIDE SEQUENCE</scope>
    <source>
        <strain evidence="2">AVDCRST_MAG08</strain>
    </source>
</reference>
<feature type="compositionally biased region" description="Low complexity" evidence="1">
    <location>
        <begin position="498"/>
        <end position="511"/>
    </location>
</feature>
<feature type="compositionally biased region" description="Gly residues" evidence="1">
    <location>
        <begin position="618"/>
        <end position="630"/>
    </location>
</feature>
<gene>
    <name evidence="2" type="ORF">AVDCRST_MAG08-1410</name>
</gene>
<feature type="compositionally biased region" description="Basic residues" evidence="1">
    <location>
        <begin position="75"/>
        <end position="89"/>
    </location>
</feature>